<dbReference type="EMBL" id="CP078093">
    <property type="protein sequence ID" value="QXM07102.1"/>
    <property type="molecule type" value="Genomic_DNA"/>
</dbReference>
<dbReference type="Proteomes" id="UP000886818">
    <property type="component" value="Chromosome"/>
</dbReference>
<organism evidence="1 2">
    <name type="scientific">Crassaminicella indica</name>
    <dbReference type="NCBI Taxonomy" id="2855394"/>
    <lineage>
        <taxon>Bacteria</taxon>
        <taxon>Bacillati</taxon>
        <taxon>Bacillota</taxon>
        <taxon>Clostridia</taxon>
        <taxon>Eubacteriales</taxon>
        <taxon>Clostridiaceae</taxon>
        <taxon>Crassaminicella</taxon>
    </lineage>
</organism>
<dbReference type="RefSeq" id="WP_218283791.1">
    <property type="nucleotide sequence ID" value="NZ_CP078093.1"/>
</dbReference>
<gene>
    <name evidence="1" type="ORF">KVH43_05185</name>
</gene>
<name>A0ABX8RFK8_9CLOT</name>
<proteinExistence type="predicted"/>
<evidence type="ECO:0000313" key="2">
    <source>
        <dbReference type="Proteomes" id="UP000886818"/>
    </source>
</evidence>
<evidence type="ECO:0000313" key="1">
    <source>
        <dbReference type="EMBL" id="QXM07102.1"/>
    </source>
</evidence>
<protein>
    <submittedName>
        <fullName evidence="1">Uncharacterized protein</fullName>
    </submittedName>
</protein>
<reference evidence="1" key="1">
    <citation type="submission" date="2021-07" db="EMBL/GenBank/DDBJ databases">
        <title>Complete genome sequence of Crassaminicella sp. 143-21, isolated from a deep-sea hydrothermal vent.</title>
        <authorList>
            <person name="Li X."/>
        </authorList>
    </citation>
    <scope>NUCLEOTIDE SEQUENCE</scope>
    <source>
        <strain evidence="1">143-21</strain>
    </source>
</reference>
<sequence length="473" mass="53885">MKNEIVMKDEKLNSIVEFNFGNIAQFVSFGITEKNKLRFVHINKYKNKEGLQEKELIEKLIDSAPSRAVNIRSYSLDAMKGNKLIFNKKREDIDEILDIIKNNKVEGKYSIVNENIDINDGGVSGVVLGDTIEFSPKDTPKCVDKEGICSLPKEFGYSILEKVYGFRPEINFNENYRVEFSIHPNRQGVGKKHTIIWEYEEYNNISHENIITWPNNFSKFIGDKAFGLLLADTLGIKVPQTTVISRNIAPFTFGKATGLHEKWIRTCPIVKEPGKYYTGDSWIDPFELMNIEENKGDNDINIASILSQDAVEAVFSGASIIRKNMEEDVIEGVAGKGSAFMIGEERLYNLPNDVIREVKRLNNKIRSYYRYIGEVSTEWVYDGEHVWVVQLNQLKSSGNKSVIVEGNPLYYKEFDVSNGLDELRKLITKLERKDIGIELVGNIGVTSHFGDLLRLSKIPSKLRYDGKTKNNIL</sequence>
<keyword evidence="2" id="KW-1185">Reference proteome</keyword>
<accession>A0ABX8RFK8</accession>